<dbReference type="InterPro" id="IPR034862">
    <property type="entry name" value="Fungal_Mei2-like_RRM3"/>
</dbReference>
<keyword evidence="6" id="KW-1185">Reference proteome</keyword>
<dbReference type="EMBL" id="GG704911">
    <property type="protein sequence ID" value="EAS37219.3"/>
    <property type="molecule type" value="Genomic_DNA"/>
</dbReference>
<dbReference type="Proteomes" id="UP000001261">
    <property type="component" value="Unassembled WGS sequence"/>
</dbReference>
<dbReference type="KEGG" id="cim:CIMG_02573"/>
<dbReference type="Pfam" id="PF04059">
    <property type="entry name" value="RRM_2"/>
    <property type="match status" value="1"/>
</dbReference>
<dbReference type="OrthoDB" id="417481at2759"/>
<keyword evidence="1 2" id="KW-0694">RNA-binding</keyword>
<sequence>MIRGNGSPGAASSNRSSDEAASHNGSPETKLTAFSPEDARIKSLLDNSGAIGLHRHETMTFTSVHKPGIGQDAFRTISGPNARIQLSPTASPFTPASYIQGRFTGNESVSAFLKQNDVSPATISYLAANSDPETPFTPNGSFARNSPPRFGPIAPGGPVHLTYPKQDEAARSKMSYLTATSELEIPFTPNGSLARNSPPRFGTIGHPYVAPTPIHMAYCQFGTFDKINRSRAFTIEGAPTDLAHLTIVSLFDRHEFSTLKGPILTELGTHGKIYVGFTDSRDAKAAFDKVKKQYPAWYLQALTAKEFTGKHDATYVGATSDYEGYIFASVYFNGNNPAADGCVISHNFKNILEKFGDIKAFCTIPTEQRHVVDFMVEFFDTRAAENVASTLNGSSVDECILEINLYRPDVVENHYIDFEHKDASDAVTKQSVGRRDSFGQPYVKLSPTGRSTIPVGDPASEFGWLRKAENNLSYRHRHEVGRRQDSRPNNQNYVDIEKIRLGLDVRTTIMLRNIPNKIDQVMLKNIVDETSFGKYDFMYLRIDFANNCNVGYAFINFEDPIDIIDFANARAGRTWNCFNSDKVAEISYATIQGRDCLVQKFRNSSVMLEHPSFRPKLFYTGSGPLAGTEEPFPGPDNPSKMRRSVENAEHVGMYKLVKTSVPKPGLFAPRVGQQYRDEQRRRRSQYDRGTTAAERETYCPRHYYPRRNSNSFAPTSRWCEFQYQN</sequence>
<dbReference type="InterPro" id="IPR007201">
    <property type="entry name" value="Mei2-like_Rrm_C"/>
</dbReference>
<evidence type="ECO:0000256" key="1">
    <source>
        <dbReference type="ARBA" id="ARBA00022884"/>
    </source>
</evidence>
<feature type="domain" description="RRM" evidence="4">
    <location>
        <begin position="507"/>
        <end position="603"/>
    </location>
</feature>
<evidence type="ECO:0000313" key="6">
    <source>
        <dbReference type="Proteomes" id="UP000001261"/>
    </source>
</evidence>
<gene>
    <name evidence="5" type="ORF">CIMG_02573</name>
</gene>
<dbReference type="AlphaFoldDB" id="J3KLM9"/>
<proteinExistence type="predicted"/>
<dbReference type="CDD" id="cd12532">
    <property type="entry name" value="RRM3_MEI2_fungi"/>
    <property type="match status" value="1"/>
</dbReference>
<feature type="region of interest" description="Disordered" evidence="3">
    <location>
        <begin position="1"/>
        <end position="35"/>
    </location>
</feature>
<dbReference type="VEuPathDB" id="FungiDB:CIMG_02573"/>
<protein>
    <submittedName>
        <fullName evidence="5">Meiosis protein MEI2</fullName>
    </submittedName>
</protein>
<dbReference type="InterPro" id="IPR035979">
    <property type="entry name" value="RBD_domain_sf"/>
</dbReference>
<dbReference type="PROSITE" id="PS50102">
    <property type="entry name" value="RRM"/>
    <property type="match status" value="1"/>
</dbReference>
<reference evidence="6" key="1">
    <citation type="journal article" date="2009" name="Genome Res.">
        <title>Comparative genomic analyses of the human fungal pathogens Coccidioides and their relatives.</title>
        <authorList>
            <person name="Sharpton T.J."/>
            <person name="Stajich J.E."/>
            <person name="Rounsley S.D."/>
            <person name="Gardner M.J."/>
            <person name="Wortman J.R."/>
            <person name="Jordar V.S."/>
            <person name="Maiti R."/>
            <person name="Kodira C.D."/>
            <person name="Neafsey D.E."/>
            <person name="Zeng Q."/>
            <person name="Hung C.-Y."/>
            <person name="McMahan C."/>
            <person name="Muszewska A."/>
            <person name="Grynberg M."/>
            <person name="Mandel M.A."/>
            <person name="Kellner E.M."/>
            <person name="Barker B.M."/>
            <person name="Galgiani J.N."/>
            <person name="Orbach M.J."/>
            <person name="Kirkland T.N."/>
            <person name="Cole G.T."/>
            <person name="Henn M.R."/>
            <person name="Birren B.W."/>
            <person name="Taylor J.W."/>
        </authorList>
    </citation>
    <scope>NUCLEOTIDE SEQUENCE [LARGE SCALE GENOMIC DNA]</scope>
    <source>
        <strain evidence="6">RS</strain>
    </source>
</reference>
<evidence type="ECO:0000256" key="3">
    <source>
        <dbReference type="SAM" id="MobiDB-lite"/>
    </source>
</evidence>
<dbReference type="STRING" id="246410.J3KLM9"/>
<organism evidence="5 6">
    <name type="scientific">Coccidioides immitis (strain RS)</name>
    <name type="common">Valley fever fungus</name>
    <dbReference type="NCBI Taxonomy" id="246410"/>
    <lineage>
        <taxon>Eukaryota</taxon>
        <taxon>Fungi</taxon>
        <taxon>Dikarya</taxon>
        <taxon>Ascomycota</taxon>
        <taxon>Pezizomycotina</taxon>
        <taxon>Eurotiomycetes</taxon>
        <taxon>Eurotiomycetidae</taxon>
        <taxon>Onygenales</taxon>
        <taxon>Onygenaceae</taxon>
        <taxon>Coccidioides</taxon>
    </lineage>
</organism>
<reference evidence="6" key="2">
    <citation type="journal article" date="2010" name="Genome Res.">
        <title>Population genomic sequencing of Coccidioides fungi reveals recent hybridization and transposon control.</title>
        <authorList>
            <person name="Neafsey D.E."/>
            <person name="Barker B.M."/>
            <person name="Sharpton T.J."/>
            <person name="Stajich J.E."/>
            <person name="Park D.J."/>
            <person name="Whiston E."/>
            <person name="Hung C.-Y."/>
            <person name="McMahan C."/>
            <person name="White J."/>
            <person name="Sykes S."/>
            <person name="Heiman D."/>
            <person name="Young S."/>
            <person name="Zeng Q."/>
            <person name="Abouelleil A."/>
            <person name="Aftuck L."/>
            <person name="Bessette D."/>
            <person name="Brown A."/>
            <person name="FitzGerald M."/>
            <person name="Lui A."/>
            <person name="Macdonald J.P."/>
            <person name="Priest M."/>
            <person name="Orbach M.J."/>
            <person name="Galgiani J.N."/>
            <person name="Kirkland T.N."/>
            <person name="Cole G.T."/>
            <person name="Birren B.W."/>
            <person name="Henn M.R."/>
            <person name="Taylor J.W."/>
            <person name="Rounsley S.D."/>
        </authorList>
    </citation>
    <scope>GENOME REANNOTATION</scope>
    <source>
        <strain evidence="6">RS</strain>
    </source>
</reference>
<dbReference type="PANTHER" id="PTHR23189">
    <property type="entry name" value="RNA RECOGNITION MOTIF-CONTAINING"/>
    <property type="match status" value="1"/>
</dbReference>
<feature type="region of interest" description="Disordered" evidence="3">
    <location>
        <begin position="674"/>
        <end position="693"/>
    </location>
</feature>
<dbReference type="RefSeq" id="XP_001248802.2">
    <property type="nucleotide sequence ID" value="XM_001248801.2"/>
</dbReference>
<dbReference type="OMA" id="GTEDRFP"/>
<evidence type="ECO:0000313" key="5">
    <source>
        <dbReference type="EMBL" id="EAS37219.3"/>
    </source>
</evidence>
<evidence type="ECO:0000256" key="2">
    <source>
        <dbReference type="PROSITE-ProRule" id="PRU00176"/>
    </source>
</evidence>
<dbReference type="InParanoid" id="J3KLM9"/>
<evidence type="ECO:0000259" key="4">
    <source>
        <dbReference type="PROSITE" id="PS50102"/>
    </source>
</evidence>
<dbReference type="InterPro" id="IPR000504">
    <property type="entry name" value="RRM_dom"/>
</dbReference>
<feature type="compositionally biased region" description="Basic and acidic residues" evidence="3">
    <location>
        <begin position="675"/>
        <end position="686"/>
    </location>
</feature>
<dbReference type="SUPFAM" id="SSF54928">
    <property type="entry name" value="RNA-binding domain, RBD"/>
    <property type="match status" value="1"/>
</dbReference>
<name>J3KLM9_COCIM</name>
<accession>J3KLM9</accession>
<dbReference type="GeneID" id="4565537"/>
<dbReference type="GO" id="GO:0003723">
    <property type="term" value="F:RNA binding"/>
    <property type="evidence" value="ECO:0007669"/>
    <property type="project" value="UniProtKB-UniRule"/>
</dbReference>